<keyword evidence="3" id="KW-1185">Reference proteome</keyword>
<protein>
    <submittedName>
        <fullName evidence="2">Uncharacterized protein</fullName>
    </submittedName>
</protein>
<reference evidence="2 3" key="1">
    <citation type="journal article" date="2019" name="Commun. Biol.">
        <title>The bagworm genome reveals a unique fibroin gene that provides high tensile strength.</title>
        <authorList>
            <person name="Kono N."/>
            <person name="Nakamura H."/>
            <person name="Ohtoshi R."/>
            <person name="Tomita M."/>
            <person name="Numata K."/>
            <person name="Arakawa K."/>
        </authorList>
    </citation>
    <scope>NUCLEOTIDE SEQUENCE [LARGE SCALE GENOMIC DNA]</scope>
</reference>
<organism evidence="2 3">
    <name type="scientific">Eumeta variegata</name>
    <name type="common">Bagworm moth</name>
    <name type="synonym">Eumeta japonica</name>
    <dbReference type="NCBI Taxonomy" id="151549"/>
    <lineage>
        <taxon>Eukaryota</taxon>
        <taxon>Metazoa</taxon>
        <taxon>Ecdysozoa</taxon>
        <taxon>Arthropoda</taxon>
        <taxon>Hexapoda</taxon>
        <taxon>Insecta</taxon>
        <taxon>Pterygota</taxon>
        <taxon>Neoptera</taxon>
        <taxon>Endopterygota</taxon>
        <taxon>Lepidoptera</taxon>
        <taxon>Glossata</taxon>
        <taxon>Ditrysia</taxon>
        <taxon>Tineoidea</taxon>
        <taxon>Psychidae</taxon>
        <taxon>Oiketicinae</taxon>
        <taxon>Eumeta</taxon>
    </lineage>
</organism>
<gene>
    <name evidence="2" type="ORF">EVAR_98114_1</name>
</gene>
<dbReference type="EMBL" id="BGZK01002639">
    <property type="protein sequence ID" value="GBP95497.1"/>
    <property type="molecule type" value="Genomic_DNA"/>
</dbReference>
<dbReference type="AlphaFoldDB" id="A0A4C2A9C7"/>
<evidence type="ECO:0000313" key="3">
    <source>
        <dbReference type="Proteomes" id="UP000299102"/>
    </source>
</evidence>
<name>A0A4C2A9C7_EUMVA</name>
<feature type="region of interest" description="Disordered" evidence="1">
    <location>
        <begin position="1"/>
        <end position="27"/>
    </location>
</feature>
<sequence>MLSASPPAGPRNKQALTPRRRGNGELRYADNKLVGDINKQLARVHLSRAQPPALAADGARTGRRRVQNSLIDEVGCHGGLIVVLLSVCLFRRTAE</sequence>
<accession>A0A4C2A9C7</accession>
<comment type="caution">
    <text evidence="2">The sequence shown here is derived from an EMBL/GenBank/DDBJ whole genome shotgun (WGS) entry which is preliminary data.</text>
</comment>
<evidence type="ECO:0000313" key="2">
    <source>
        <dbReference type="EMBL" id="GBP95497.1"/>
    </source>
</evidence>
<evidence type="ECO:0000256" key="1">
    <source>
        <dbReference type="SAM" id="MobiDB-lite"/>
    </source>
</evidence>
<dbReference type="Proteomes" id="UP000299102">
    <property type="component" value="Unassembled WGS sequence"/>
</dbReference>
<proteinExistence type="predicted"/>